<sequence length="70" mass="8495">MDVEEQERIDSVNRYIRGDKTANICRDMGRSKTWLFTWVSRFENGEEEWYKSQSKAPKNHGRKTRKENDR</sequence>
<feature type="region of interest" description="Disordered" evidence="1">
    <location>
        <begin position="47"/>
        <end position="70"/>
    </location>
</feature>
<evidence type="ECO:0008006" key="3">
    <source>
        <dbReference type="Google" id="ProtNLM"/>
    </source>
</evidence>
<organism evidence="2">
    <name type="scientific">Uncultured archaeon GZfos26G2</name>
    <dbReference type="NCBI Taxonomy" id="3386331"/>
    <lineage>
        <taxon>Archaea</taxon>
        <taxon>Methanobacteriati</taxon>
        <taxon>Methanobacteriota</taxon>
        <taxon>Stenosarchaea group</taxon>
        <taxon>Methanomicrobia</taxon>
        <taxon>Candidatus Methanophagales</taxon>
        <taxon>Candidatus Methanophagaceae</taxon>
        <taxon>Candidatus Methanophaga</taxon>
    </lineage>
</organism>
<dbReference type="AlphaFoldDB" id="Q64CC1"/>
<evidence type="ECO:0000313" key="2">
    <source>
        <dbReference type="EMBL" id="AAU82956.1"/>
    </source>
</evidence>
<reference evidence="2" key="1">
    <citation type="journal article" date="2004" name="Science">
        <title>Reverse methanogenesis: testing the hypothesis with environmental genomics.</title>
        <authorList>
            <person name="Hallam S.J."/>
            <person name="Putnam N."/>
            <person name="Preston C.M."/>
            <person name="Detter J.C."/>
            <person name="Rokhsar D."/>
            <person name="Richardson P.M."/>
            <person name="DeLong E.F."/>
        </authorList>
    </citation>
    <scope>NUCLEOTIDE SEQUENCE</scope>
</reference>
<dbReference type="EMBL" id="AY714836">
    <property type="protein sequence ID" value="AAU82956.1"/>
    <property type="molecule type" value="Genomic_DNA"/>
</dbReference>
<protein>
    <recommendedName>
        <fullName evidence="3">Transposase</fullName>
    </recommendedName>
</protein>
<reference evidence="2" key="2">
    <citation type="submission" date="2004-08" db="EMBL/GenBank/DDBJ databases">
        <authorList>
            <person name="Putnam N."/>
            <person name="Detter J.C."/>
            <person name="Richardson P.M."/>
            <person name="Rokhsar D."/>
        </authorList>
    </citation>
    <scope>NUCLEOTIDE SEQUENCE</scope>
</reference>
<feature type="compositionally biased region" description="Basic residues" evidence="1">
    <location>
        <begin position="57"/>
        <end position="70"/>
    </location>
</feature>
<name>Q64CC1_UNCAG</name>
<gene>
    <name evidence="2" type="ORF">GZ23H9_52</name>
</gene>
<proteinExistence type="predicted"/>
<accession>Q64CC1</accession>
<evidence type="ECO:0000256" key="1">
    <source>
        <dbReference type="SAM" id="MobiDB-lite"/>
    </source>
</evidence>
<dbReference type="Pfam" id="PF13384">
    <property type="entry name" value="HTH_23"/>
    <property type="match status" value="1"/>
</dbReference>